<evidence type="ECO:0000313" key="2">
    <source>
        <dbReference type="EMBL" id="QTA93534.1"/>
    </source>
</evidence>
<organism evidence="2 3">
    <name type="scientific">Desulfonema magnum</name>
    <dbReference type="NCBI Taxonomy" id="45655"/>
    <lineage>
        <taxon>Bacteria</taxon>
        <taxon>Pseudomonadati</taxon>
        <taxon>Thermodesulfobacteriota</taxon>
        <taxon>Desulfobacteria</taxon>
        <taxon>Desulfobacterales</taxon>
        <taxon>Desulfococcaceae</taxon>
        <taxon>Desulfonema</taxon>
    </lineage>
</organism>
<keyword evidence="1" id="KW-0472">Membrane</keyword>
<dbReference type="AlphaFoldDB" id="A0A975BZ17"/>
<feature type="transmembrane region" description="Helical" evidence="1">
    <location>
        <begin position="21"/>
        <end position="41"/>
    </location>
</feature>
<keyword evidence="3" id="KW-1185">Reference proteome</keyword>
<gene>
    <name evidence="2" type="ORF">dnm_096360</name>
</gene>
<reference evidence="2" key="1">
    <citation type="journal article" date="2021" name="Microb. Physiol.">
        <title>Proteogenomic Insights into the Physiology of Marine, Sulfate-Reducing, Filamentous Desulfonema limicola and Desulfonema magnum.</title>
        <authorList>
            <person name="Schnaars V."/>
            <person name="Wohlbrand L."/>
            <person name="Scheve S."/>
            <person name="Hinrichs C."/>
            <person name="Reinhardt R."/>
            <person name="Rabus R."/>
        </authorList>
    </citation>
    <scope>NUCLEOTIDE SEQUENCE</scope>
    <source>
        <strain evidence="2">4be13</strain>
    </source>
</reference>
<name>A0A975BZ17_9BACT</name>
<evidence type="ECO:0000256" key="1">
    <source>
        <dbReference type="SAM" id="Phobius"/>
    </source>
</evidence>
<proteinExistence type="predicted"/>
<accession>A0A975BZ17</accession>
<keyword evidence="1" id="KW-0812">Transmembrane</keyword>
<protein>
    <submittedName>
        <fullName evidence="2">Uncharacterized protein</fullName>
    </submittedName>
</protein>
<dbReference type="EMBL" id="CP061800">
    <property type="protein sequence ID" value="QTA93534.1"/>
    <property type="molecule type" value="Genomic_DNA"/>
</dbReference>
<dbReference type="Proteomes" id="UP000663722">
    <property type="component" value="Chromosome"/>
</dbReference>
<evidence type="ECO:0000313" key="3">
    <source>
        <dbReference type="Proteomes" id="UP000663722"/>
    </source>
</evidence>
<keyword evidence="1" id="KW-1133">Transmembrane helix</keyword>
<sequence>MERSGTHLVRWVPLRSTHPTFFVSGMLYISSSLIIIFRFFAPDFFVIPFD</sequence>
<dbReference type="KEGG" id="dmm:dnm_096360"/>